<dbReference type="AlphaFoldDB" id="D5CMN0"/>
<dbReference type="Proteomes" id="UP000001625">
    <property type="component" value="Chromosome"/>
</dbReference>
<feature type="domain" description="Porin" evidence="12">
    <location>
        <begin position="7"/>
        <end position="323"/>
    </location>
</feature>
<dbReference type="HOGENOM" id="CLU_038238_1_1_4"/>
<reference evidence="13 14" key="1">
    <citation type="submission" date="2010-03" db="EMBL/GenBank/DDBJ databases">
        <title>Complete sequence of Sideroxydans lithotrophicus ES-1.</title>
        <authorList>
            <consortium name="US DOE Joint Genome Institute"/>
            <person name="Lucas S."/>
            <person name="Copeland A."/>
            <person name="Lapidus A."/>
            <person name="Cheng J.-F."/>
            <person name="Bruce D."/>
            <person name="Goodwin L."/>
            <person name="Pitluck S."/>
            <person name="Munk A.C."/>
            <person name="Detter J.C."/>
            <person name="Han C."/>
            <person name="Tapia R."/>
            <person name="Larimer F."/>
            <person name="Land M."/>
            <person name="Hauser L."/>
            <person name="Kyrpides N."/>
            <person name="Ivanova N."/>
            <person name="Emerson D."/>
            <person name="Woyke T."/>
        </authorList>
    </citation>
    <scope>NUCLEOTIDE SEQUENCE [LARGE SCALE GENOMIC DNA]</scope>
    <source>
        <strain evidence="13 14">ES-1</strain>
    </source>
</reference>
<keyword evidence="4" id="KW-1134">Transmembrane beta strand</keyword>
<proteinExistence type="predicted"/>
<evidence type="ECO:0000256" key="1">
    <source>
        <dbReference type="ARBA" id="ARBA00004571"/>
    </source>
</evidence>
<evidence type="ECO:0000256" key="10">
    <source>
        <dbReference type="ARBA" id="ARBA00023237"/>
    </source>
</evidence>
<keyword evidence="9" id="KW-0472">Membrane</keyword>
<keyword evidence="6 11" id="KW-0732">Signal</keyword>
<evidence type="ECO:0000256" key="2">
    <source>
        <dbReference type="ARBA" id="ARBA00011233"/>
    </source>
</evidence>
<dbReference type="eggNOG" id="COG3203">
    <property type="taxonomic scope" value="Bacteria"/>
</dbReference>
<evidence type="ECO:0000256" key="5">
    <source>
        <dbReference type="ARBA" id="ARBA00022692"/>
    </source>
</evidence>
<dbReference type="GO" id="GO:0046930">
    <property type="term" value="C:pore complex"/>
    <property type="evidence" value="ECO:0007669"/>
    <property type="project" value="UniProtKB-KW"/>
</dbReference>
<dbReference type="CDD" id="cd00342">
    <property type="entry name" value="gram_neg_porins"/>
    <property type="match status" value="1"/>
</dbReference>
<evidence type="ECO:0000256" key="6">
    <source>
        <dbReference type="ARBA" id="ARBA00022729"/>
    </source>
</evidence>
<keyword evidence="5" id="KW-0812">Transmembrane</keyword>
<evidence type="ECO:0000313" key="13">
    <source>
        <dbReference type="EMBL" id="ADE12702.1"/>
    </source>
</evidence>
<evidence type="ECO:0000256" key="3">
    <source>
        <dbReference type="ARBA" id="ARBA00022448"/>
    </source>
</evidence>
<dbReference type="InterPro" id="IPR002299">
    <property type="entry name" value="Porin_Neis"/>
</dbReference>
<keyword evidence="14" id="KW-1185">Reference proteome</keyword>
<dbReference type="GO" id="GO:0009279">
    <property type="term" value="C:cell outer membrane"/>
    <property type="evidence" value="ECO:0007669"/>
    <property type="project" value="UniProtKB-SubCell"/>
</dbReference>
<evidence type="ECO:0000256" key="4">
    <source>
        <dbReference type="ARBA" id="ARBA00022452"/>
    </source>
</evidence>
<dbReference type="SUPFAM" id="SSF56935">
    <property type="entry name" value="Porins"/>
    <property type="match status" value="1"/>
</dbReference>
<gene>
    <name evidence="13" type="ordered locus">Slit_2477</name>
</gene>
<dbReference type="EMBL" id="CP001965">
    <property type="protein sequence ID" value="ADE12702.1"/>
    <property type="molecule type" value="Genomic_DNA"/>
</dbReference>
<name>D5CMN0_SIDLE</name>
<keyword evidence="7" id="KW-0406">Ion transport</keyword>
<dbReference type="PANTHER" id="PTHR34501">
    <property type="entry name" value="PROTEIN YDDL-RELATED"/>
    <property type="match status" value="1"/>
</dbReference>
<dbReference type="GO" id="GO:0006811">
    <property type="term" value="P:monoatomic ion transport"/>
    <property type="evidence" value="ECO:0007669"/>
    <property type="project" value="UniProtKB-KW"/>
</dbReference>
<sequence length="359" mass="36170" precursor="true">MQKKIIALAIAAAFSAPAFADVQVYGLVDMAVANLSADGQKSDTQAISGGLSTSRVGLKSAEDVGNGMKVLVNLEYKIDAGTSVGLNQSARQQLLGLAGDFGTVAAGYLQTTAYDFQNSYDPTSGSTISPLANIHKGGGFLVSSLTGANRAQHALAYISPSFSGVTVAVNYSTNLSDTLGNLGAASTATTGLKTSALLASANYVGTSLPLAVGAVYVKTSTSNAIDTSAKEYALGGSYDFGVAKIFATYQSNTPTVAGVSGSANKAESVGATIPAGPGTVVVSYAKAKMAVASTGASGETVGYLYNLSKDVTLYGAYSKMSQDAGTRAFSVDNSALGGLATMNLGGGSSELAFGMRKKF</sequence>
<keyword evidence="3" id="KW-0813">Transport</keyword>
<dbReference type="STRING" id="580332.Slit_2477"/>
<feature type="chain" id="PRO_5003069588" evidence="11">
    <location>
        <begin position="21"/>
        <end position="359"/>
    </location>
</feature>
<dbReference type="GO" id="GO:0015288">
    <property type="term" value="F:porin activity"/>
    <property type="evidence" value="ECO:0007669"/>
    <property type="project" value="UniProtKB-KW"/>
</dbReference>
<dbReference type="KEGG" id="slt:Slit_2477"/>
<evidence type="ECO:0000256" key="8">
    <source>
        <dbReference type="ARBA" id="ARBA00023114"/>
    </source>
</evidence>
<dbReference type="InterPro" id="IPR050298">
    <property type="entry name" value="Gram-neg_bact_OMP"/>
</dbReference>
<protein>
    <submittedName>
        <fullName evidence="13">Porin Gram-negative type</fullName>
    </submittedName>
</protein>
<dbReference type="InterPro" id="IPR033900">
    <property type="entry name" value="Gram_neg_porin_domain"/>
</dbReference>
<dbReference type="Gene3D" id="2.40.160.10">
    <property type="entry name" value="Porin"/>
    <property type="match status" value="1"/>
</dbReference>
<evidence type="ECO:0000256" key="11">
    <source>
        <dbReference type="SAM" id="SignalP"/>
    </source>
</evidence>
<dbReference type="Pfam" id="PF13609">
    <property type="entry name" value="Porin_4"/>
    <property type="match status" value="1"/>
</dbReference>
<organism evidence="13 14">
    <name type="scientific">Sideroxydans lithotrophicus (strain ES-1)</name>
    <dbReference type="NCBI Taxonomy" id="580332"/>
    <lineage>
        <taxon>Bacteria</taxon>
        <taxon>Pseudomonadati</taxon>
        <taxon>Pseudomonadota</taxon>
        <taxon>Betaproteobacteria</taxon>
        <taxon>Nitrosomonadales</taxon>
        <taxon>Gallionellaceae</taxon>
        <taxon>Sideroxydans</taxon>
    </lineage>
</organism>
<keyword evidence="10" id="KW-0998">Cell outer membrane</keyword>
<accession>D5CMN0</accession>
<dbReference type="PANTHER" id="PTHR34501:SF9">
    <property type="entry name" value="MAJOR OUTER MEMBRANE PROTEIN P.IA"/>
    <property type="match status" value="1"/>
</dbReference>
<comment type="subcellular location">
    <subcellularLocation>
        <location evidence="1">Cell outer membrane</location>
        <topology evidence="1">Multi-pass membrane protein</topology>
    </subcellularLocation>
</comment>
<evidence type="ECO:0000259" key="12">
    <source>
        <dbReference type="Pfam" id="PF13609"/>
    </source>
</evidence>
<evidence type="ECO:0000313" key="14">
    <source>
        <dbReference type="Proteomes" id="UP000001625"/>
    </source>
</evidence>
<dbReference type="InterPro" id="IPR023614">
    <property type="entry name" value="Porin_dom_sf"/>
</dbReference>
<evidence type="ECO:0000256" key="7">
    <source>
        <dbReference type="ARBA" id="ARBA00023065"/>
    </source>
</evidence>
<comment type="subunit">
    <text evidence="2">Homotrimer.</text>
</comment>
<evidence type="ECO:0000256" key="9">
    <source>
        <dbReference type="ARBA" id="ARBA00023136"/>
    </source>
</evidence>
<keyword evidence="8" id="KW-0626">Porin</keyword>
<dbReference type="RefSeq" id="WP_013030600.1">
    <property type="nucleotide sequence ID" value="NC_013959.1"/>
</dbReference>
<dbReference type="OrthoDB" id="8520696at2"/>
<dbReference type="PRINTS" id="PR00184">
    <property type="entry name" value="NEISSPPORIN"/>
</dbReference>
<feature type="signal peptide" evidence="11">
    <location>
        <begin position="1"/>
        <end position="20"/>
    </location>
</feature>